<sequence length="364" mass="42537">MASISRRILFHSTRSSHCVRPRCPNPKHNIQWQQRPLSSTRRRFADDEERTPRSAPVSEHPQHIPRPANLTEDQERRLQIETLIRDLEREAPDVQKQAQARGDYGAPWQDNFKMTKDEDFETISETGRKDGFWAEGEPTMGPDEDFYGDDLTSHGHGELQQHRELRHYARMAAWELPLLSQLARPFELPTAKTPFRFRYTSYLGDSHPSVNKVVVEFSASDIPLSPVQKSKLIKLSGPRYNPSTDIIKLSCELYDTQDQNKRWLGDKISVLLAEVKDSKDTFEDVPFDFRHHKPKVRYEFPKEWILTPERKKYLEERRERMQKLDYEKEQNGELVDGVKVIEQALPYVLPTVEPVTVPAPRARR</sequence>
<dbReference type="Pfam" id="PF10213">
    <property type="entry name" value="MRP-S28"/>
    <property type="match status" value="1"/>
</dbReference>
<dbReference type="PANTHER" id="PTHR13490:SF0">
    <property type="entry name" value="SMALL RIBOSOMAL SUBUNIT PROTEIN MS35"/>
    <property type="match status" value="1"/>
</dbReference>
<dbReference type="Proteomes" id="UP000193144">
    <property type="component" value="Unassembled WGS sequence"/>
</dbReference>
<dbReference type="InterPro" id="IPR019349">
    <property type="entry name" value="Ribosomal_mS35_mit"/>
</dbReference>
<feature type="compositionally biased region" description="Polar residues" evidence="1">
    <location>
        <begin position="28"/>
        <end position="39"/>
    </location>
</feature>
<evidence type="ECO:0000313" key="3">
    <source>
        <dbReference type="EMBL" id="ORX91670.1"/>
    </source>
</evidence>
<comment type="caution">
    <text evidence="3">The sequence shown here is derived from an EMBL/GenBank/DDBJ whole genome shotgun (WGS) entry which is preliminary data.</text>
</comment>
<feature type="region of interest" description="Disordered" evidence="1">
    <location>
        <begin position="92"/>
        <end position="111"/>
    </location>
</feature>
<proteinExistence type="predicted"/>
<evidence type="ECO:0000256" key="1">
    <source>
        <dbReference type="SAM" id="MobiDB-lite"/>
    </source>
</evidence>
<feature type="region of interest" description="Disordered" evidence="1">
    <location>
        <begin position="14"/>
        <end position="74"/>
    </location>
</feature>
<dbReference type="OrthoDB" id="283424at2759"/>
<dbReference type="AlphaFoldDB" id="A0A1Y1Y0Z5"/>
<dbReference type="InterPro" id="IPR039848">
    <property type="entry name" value="Ribosomal_mS35_mt"/>
</dbReference>
<evidence type="ECO:0000313" key="4">
    <source>
        <dbReference type="Proteomes" id="UP000193144"/>
    </source>
</evidence>
<accession>A0A1Y1Y0Z5</accession>
<name>A0A1Y1Y0Z5_9PLEO</name>
<dbReference type="GO" id="GO:0003735">
    <property type="term" value="F:structural constituent of ribosome"/>
    <property type="evidence" value="ECO:0007669"/>
    <property type="project" value="InterPro"/>
</dbReference>
<reference evidence="3 4" key="1">
    <citation type="submission" date="2016-07" db="EMBL/GenBank/DDBJ databases">
        <title>Pervasive Adenine N6-methylation of Active Genes in Fungi.</title>
        <authorList>
            <consortium name="DOE Joint Genome Institute"/>
            <person name="Mondo S.J."/>
            <person name="Dannebaum R.O."/>
            <person name="Kuo R.C."/>
            <person name="Labutti K."/>
            <person name="Haridas S."/>
            <person name="Kuo A."/>
            <person name="Salamov A."/>
            <person name="Ahrendt S.R."/>
            <person name="Lipzen A."/>
            <person name="Sullivan W."/>
            <person name="Andreopoulos W.B."/>
            <person name="Clum A."/>
            <person name="Lindquist E."/>
            <person name="Daum C."/>
            <person name="Ramamoorthy G.K."/>
            <person name="Gryganskyi A."/>
            <person name="Culley D."/>
            <person name="Magnuson J.K."/>
            <person name="James T.Y."/>
            <person name="O'Malley M.A."/>
            <person name="Stajich J.E."/>
            <person name="Spatafora J.W."/>
            <person name="Visel A."/>
            <person name="Grigoriev I.V."/>
        </authorList>
    </citation>
    <scope>NUCLEOTIDE SEQUENCE [LARGE SCALE GENOMIC DNA]</scope>
    <source>
        <strain evidence="3 4">CBS 115471</strain>
    </source>
</reference>
<organism evidence="3 4">
    <name type="scientific">Clohesyomyces aquaticus</name>
    <dbReference type="NCBI Taxonomy" id="1231657"/>
    <lineage>
        <taxon>Eukaryota</taxon>
        <taxon>Fungi</taxon>
        <taxon>Dikarya</taxon>
        <taxon>Ascomycota</taxon>
        <taxon>Pezizomycotina</taxon>
        <taxon>Dothideomycetes</taxon>
        <taxon>Pleosporomycetidae</taxon>
        <taxon>Pleosporales</taxon>
        <taxon>Lindgomycetaceae</taxon>
        <taxon>Clohesyomyces</taxon>
    </lineage>
</organism>
<dbReference type="GO" id="GO:0032543">
    <property type="term" value="P:mitochondrial translation"/>
    <property type="evidence" value="ECO:0007669"/>
    <property type="project" value="InterPro"/>
</dbReference>
<protein>
    <submittedName>
        <fullName evidence="3">Mitochondrial ribosomal subunit protein-domain-containing protein</fullName>
    </submittedName>
</protein>
<dbReference type="PANTHER" id="PTHR13490">
    <property type="entry name" value="MITOCHONDRIAL 28S RIBOSOMAL PROTEIN S28"/>
    <property type="match status" value="1"/>
</dbReference>
<dbReference type="EMBL" id="MCFA01000442">
    <property type="protein sequence ID" value="ORX91670.1"/>
    <property type="molecule type" value="Genomic_DNA"/>
</dbReference>
<gene>
    <name evidence="3" type="ORF">BCR34DRAFT_629562</name>
</gene>
<dbReference type="GO" id="GO:0005763">
    <property type="term" value="C:mitochondrial small ribosomal subunit"/>
    <property type="evidence" value="ECO:0007669"/>
    <property type="project" value="TreeGrafter"/>
</dbReference>
<dbReference type="STRING" id="1231657.A0A1Y1Y0Z5"/>
<keyword evidence="4" id="KW-1185">Reference proteome</keyword>
<feature type="domain" description="Small ribosomal subunit protein mS35 mitochondrial conserved" evidence="2">
    <location>
        <begin position="185"/>
        <end position="304"/>
    </location>
</feature>
<evidence type="ECO:0000259" key="2">
    <source>
        <dbReference type="Pfam" id="PF10213"/>
    </source>
</evidence>